<dbReference type="SUPFAM" id="SSF55620">
    <property type="entry name" value="Tetrahydrobiopterin biosynthesis enzymes-like"/>
    <property type="match status" value="1"/>
</dbReference>
<dbReference type="Gene3D" id="3.30.1130.10">
    <property type="match status" value="1"/>
</dbReference>
<accession>A0A1Y0ILT8</accession>
<dbReference type="GO" id="GO:0046654">
    <property type="term" value="P:tetrahydrofolate biosynthetic process"/>
    <property type="evidence" value="ECO:0007669"/>
    <property type="project" value="UniProtKB-UniRule"/>
</dbReference>
<name>A0A1Y0ILT8_9BACL</name>
<comment type="similarity">
    <text evidence="3 6">Belongs to the DHNA family.</text>
</comment>
<gene>
    <name evidence="8" type="ORF">CBW65_07900</name>
</gene>
<dbReference type="PANTHER" id="PTHR42844">
    <property type="entry name" value="DIHYDRONEOPTERIN ALDOLASE 1-RELATED"/>
    <property type="match status" value="1"/>
</dbReference>
<evidence type="ECO:0000256" key="6">
    <source>
        <dbReference type="RuleBase" id="RU362079"/>
    </source>
</evidence>
<protein>
    <recommendedName>
        <fullName evidence="6">7,8-dihydroneopterin aldolase</fullName>
        <ecNumber evidence="6">4.1.2.25</ecNumber>
    </recommendedName>
</protein>
<keyword evidence="9" id="KW-1185">Reference proteome</keyword>
<sequence length="119" mass="13433">MDKIYITGMEFYGYHGVFEEENRLGQRFYADLVLYTSLKAAGVTDDLSKTVNYAEAYEEIKKIMDGEPVQLIETLAERIAGRMLALYEQVVKAQVKVTKPSPPFPGPLNGVAVEVIRER</sequence>
<dbReference type="AlphaFoldDB" id="A0A1Y0ILT8"/>
<dbReference type="RefSeq" id="WP_087456404.1">
    <property type="nucleotide sequence ID" value="NZ_CP021434.1"/>
</dbReference>
<dbReference type="CDD" id="cd00534">
    <property type="entry name" value="DHNA_DHNTPE"/>
    <property type="match status" value="1"/>
</dbReference>
<dbReference type="OrthoDB" id="9803748at2"/>
<dbReference type="FunFam" id="3.30.1130.10:FF:000003">
    <property type="entry name" value="7,8-dihydroneopterin aldolase"/>
    <property type="match status" value="1"/>
</dbReference>
<dbReference type="KEGG" id="tum:CBW65_07900"/>
<proteinExistence type="inferred from homology"/>
<dbReference type="EMBL" id="CP021434">
    <property type="protein sequence ID" value="ARU61019.1"/>
    <property type="molecule type" value="Genomic_DNA"/>
</dbReference>
<evidence type="ECO:0000256" key="5">
    <source>
        <dbReference type="ARBA" id="ARBA00023239"/>
    </source>
</evidence>
<reference evidence="9" key="1">
    <citation type="submission" date="2017-05" db="EMBL/GenBank/DDBJ databases">
        <authorList>
            <person name="Sung H."/>
        </authorList>
    </citation>
    <scope>NUCLEOTIDE SEQUENCE [LARGE SCALE GENOMIC DNA]</scope>
    <source>
        <strain evidence="9">AR23208</strain>
    </source>
</reference>
<comment type="function">
    <text evidence="6">Catalyzes the conversion of 7,8-dihydroneopterin to 6-hydroxymethyl-7,8-dihydropterin.</text>
</comment>
<dbReference type="InterPro" id="IPR006157">
    <property type="entry name" value="FolB_dom"/>
</dbReference>
<dbReference type="EC" id="4.1.2.25" evidence="6"/>
<comment type="catalytic activity">
    <reaction evidence="1 6">
        <text>7,8-dihydroneopterin = 6-hydroxymethyl-7,8-dihydropterin + glycolaldehyde</text>
        <dbReference type="Rhea" id="RHEA:10540"/>
        <dbReference type="ChEBI" id="CHEBI:17001"/>
        <dbReference type="ChEBI" id="CHEBI:17071"/>
        <dbReference type="ChEBI" id="CHEBI:44841"/>
        <dbReference type="EC" id="4.1.2.25"/>
    </reaction>
</comment>
<dbReference type="GO" id="GO:0004150">
    <property type="term" value="F:dihydroneopterin aldolase activity"/>
    <property type="evidence" value="ECO:0007669"/>
    <property type="project" value="UniProtKB-UniRule"/>
</dbReference>
<dbReference type="GO" id="GO:0005737">
    <property type="term" value="C:cytoplasm"/>
    <property type="evidence" value="ECO:0007669"/>
    <property type="project" value="TreeGrafter"/>
</dbReference>
<keyword evidence="4 6" id="KW-0289">Folate biosynthesis</keyword>
<dbReference type="Pfam" id="PF02152">
    <property type="entry name" value="FolB"/>
    <property type="match status" value="1"/>
</dbReference>
<evidence type="ECO:0000313" key="9">
    <source>
        <dbReference type="Proteomes" id="UP000195437"/>
    </source>
</evidence>
<dbReference type="GO" id="GO:0046656">
    <property type="term" value="P:folic acid biosynthetic process"/>
    <property type="evidence" value="ECO:0007669"/>
    <property type="project" value="UniProtKB-UniRule"/>
</dbReference>
<dbReference type="InterPro" id="IPR043133">
    <property type="entry name" value="GTP-CH-I_C/QueF"/>
</dbReference>
<evidence type="ECO:0000256" key="3">
    <source>
        <dbReference type="ARBA" id="ARBA00005708"/>
    </source>
</evidence>
<keyword evidence="5 6" id="KW-0456">Lyase</keyword>
<comment type="pathway">
    <text evidence="2 6">Cofactor biosynthesis; tetrahydrofolate biosynthesis; 2-amino-4-hydroxy-6-hydroxymethyl-7,8-dihydropteridine diphosphate from 7,8-dihydroneopterin triphosphate: step 3/4.</text>
</comment>
<evidence type="ECO:0000256" key="1">
    <source>
        <dbReference type="ARBA" id="ARBA00001353"/>
    </source>
</evidence>
<evidence type="ECO:0000259" key="7">
    <source>
        <dbReference type="SMART" id="SM00905"/>
    </source>
</evidence>
<evidence type="ECO:0000256" key="4">
    <source>
        <dbReference type="ARBA" id="ARBA00022909"/>
    </source>
</evidence>
<dbReference type="UniPathway" id="UPA00077">
    <property type="reaction ID" value="UER00154"/>
</dbReference>
<dbReference type="NCBIfam" id="TIGR00526">
    <property type="entry name" value="folB_dom"/>
    <property type="match status" value="1"/>
</dbReference>
<dbReference type="PANTHER" id="PTHR42844:SF1">
    <property type="entry name" value="DIHYDRONEOPTERIN ALDOLASE 1-RELATED"/>
    <property type="match status" value="1"/>
</dbReference>
<evidence type="ECO:0000313" key="8">
    <source>
        <dbReference type="EMBL" id="ARU61019.1"/>
    </source>
</evidence>
<dbReference type="Proteomes" id="UP000195437">
    <property type="component" value="Chromosome"/>
</dbReference>
<feature type="domain" description="Dihydroneopterin aldolase/epimerase" evidence="7">
    <location>
        <begin position="4"/>
        <end position="117"/>
    </location>
</feature>
<organism evidence="8 9">
    <name type="scientific">Tumebacillus avium</name>
    <dbReference type="NCBI Taxonomy" id="1903704"/>
    <lineage>
        <taxon>Bacteria</taxon>
        <taxon>Bacillati</taxon>
        <taxon>Bacillota</taxon>
        <taxon>Bacilli</taxon>
        <taxon>Bacillales</taxon>
        <taxon>Alicyclobacillaceae</taxon>
        <taxon>Tumebacillus</taxon>
    </lineage>
</organism>
<dbReference type="SMART" id="SM00905">
    <property type="entry name" value="FolB"/>
    <property type="match status" value="1"/>
</dbReference>
<evidence type="ECO:0000256" key="2">
    <source>
        <dbReference type="ARBA" id="ARBA00005013"/>
    </source>
</evidence>
<dbReference type="InterPro" id="IPR006156">
    <property type="entry name" value="Dihydroneopterin_aldolase"/>
</dbReference>
<dbReference type="NCBIfam" id="TIGR00525">
    <property type="entry name" value="folB"/>
    <property type="match status" value="1"/>
</dbReference>